<feature type="transmembrane region" description="Helical" evidence="5">
    <location>
        <begin position="366"/>
        <end position="384"/>
    </location>
</feature>
<name>A0A7W9YPR9_9BACL</name>
<feature type="transmembrane region" description="Helical" evidence="5">
    <location>
        <begin position="244"/>
        <end position="265"/>
    </location>
</feature>
<proteinExistence type="predicted"/>
<evidence type="ECO:0000256" key="5">
    <source>
        <dbReference type="SAM" id="Phobius"/>
    </source>
</evidence>
<accession>A0A7W9YPR9</accession>
<comment type="subcellular location">
    <subcellularLocation>
        <location evidence="1">Membrane</location>
        <topology evidence="1">Multi-pass membrane protein</topology>
    </subcellularLocation>
</comment>
<feature type="transmembrane region" description="Helical" evidence="5">
    <location>
        <begin position="391"/>
        <end position="418"/>
    </location>
</feature>
<evidence type="ECO:0000313" key="8">
    <source>
        <dbReference type="Proteomes" id="UP000523528"/>
    </source>
</evidence>
<feature type="transmembrane region" description="Helical" evidence="5">
    <location>
        <begin position="100"/>
        <end position="120"/>
    </location>
</feature>
<dbReference type="EMBL" id="JACHES010000003">
    <property type="protein sequence ID" value="MBB6176094.1"/>
    <property type="molecule type" value="Genomic_DNA"/>
</dbReference>
<protein>
    <recommendedName>
        <fullName evidence="6">O-antigen ligase-related domain-containing protein</fullName>
    </recommendedName>
</protein>
<evidence type="ECO:0000313" key="7">
    <source>
        <dbReference type="EMBL" id="MBB6176094.1"/>
    </source>
</evidence>
<evidence type="ECO:0000259" key="6">
    <source>
        <dbReference type="Pfam" id="PF04932"/>
    </source>
</evidence>
<feature type="transmembrane region" description="Helical" evidence="5">
    <location>
        <begin position="210"/>
        <end position="238"/>
    </location>
</feature>
<evidence type="ECO:0000256" key="3">
    <source>
        <dbReference type="ARBA" id="ARBA00022989"/>
    </source>
</evidence>
<feature type="transmembrane region" description="Helical" evidence="5">
    <location>
        <begin position="41"/>
        <end position="58"/>
    </location>
</feature>
<feature type="transmembrane region" description="Helical" evidence="5">
    <location>
        <begin position="286"/>
        <end position="308"/>
    </location>
</feature>
<organism evidence="7 8">
    <name type="scientific">Anoxybacillus tengchongensis</name>
    <dbReference type="NCBI Taxonomy" id="576944"/>
    <lineage>
        <taxon>Bacteria</taxon>
        <taxon>Bacillati</taxon>
        <taxon>Bacillota</taxon>
        <taxon>Bacilli</taxon>
        <taxon>Bacillales</taxon>
        <taxon>Anoxybacillaceae</taxon>
        <taxon>Anoxybacillus</taxon>
    </lineage>
</organism>
<keyword evidence="8" id="KW-1185">Reference proteome</keyword>
<dbReference type="InterPro" id="IPR007016">
    <property type="entry name" value="O-antigen_ligase-rel_domated"/>
</dbReference>
<dbReference type="GO" id="GO:0016020">
    <property type="term" value="C:membrane"/>
    <property type="evidence" value="ECO:0007669"/>
    <property type="project" value="UniProtKB-SubCell"/>
</dbReference>
<dbReference type="RefSeq" id="WP_183247509.1">
    <property type="nucleotide sequence ID" value="NZ_JACHES010000003.1"/>
</dbReference>
<sequence>MNDIVVRDRFSKDSVPLLFFVIGFFLFSIDGIPYIKYTDYKPISVIFFGISIFLLMTRKGFRLSCSDTEKILLSFVFYSVLHSLLVALQTGDVKSSIEHILSLFVGLIIYFSIISMLSNFRKLKQFERAFNLLLVLTFALPIIFGILQILGLLSGTSLVNMLTSFFVSRTYGRVQMLSNEPSWAAIHILVGIILFNYYRKNYISSKVFFYLLVILFIFTFSMNGYVVLLITVIFYLLIKRRIKPLFLLFFSIFLFVVMGYVINLLDLGGYYTYRFNFREYYDFDRLLHSDGSVFVRVVFPIIGLIQFLKNPIWGVGGGFYYLDFARIIQEQFSYGLSFYEVYFNAFVNPSNANPRNLIAKILAEEGLIGFVLFSSFLFKIFTYCKSDYSKFIFCFSLAMVMNFDSYAFVDFWMMLAFLRSRWFEQENRDGVI</sequence>
<keyword evidence="2 5" id="KW-0812">Transmembrane</keyword>
<feature type="domain" description="O-antigen ligase-related" evidence="6">
    <location>
        <begin position="208"/>
        <end position="373"/>
    </location>
</feature>
<comment type="caution">
    <text evidence="7">The sequence shown here is derived from an EMBL/GenBank/DDBJ whole genome shotgun (WGS) entry which is preliminary data.</text>
</comment>
<feature type="transmembrane region" description="Helical" evidence="5">
    <location>
        <begin position="132"/>
        <end position="162"/>
    </location>
</feature>
<dbReference type="AlphaFoldDB" id="A0A7W9YPR9"/>
<feature type="transmembrane region" description="Helical" evidence="5">
    <location>
        <begin position="17"/>
        <end position="35"/>
    </location>
</feature>
<keyword evidence="3 5" id="KW-1133">Transmembrane helix</keyword>
<evidence type="ECO:0000256" key="1">
    <source>
        <dbReference type="ARBA" id="ARBA00004141"/>
    </source>
</evidence>
<feature type="transmembrane region" description="Helical" evidence="5">
    <location>
        <begin position="182"/>
        <end position="198"/>
    </location>
</feature>
<keyword evidence="4 5" id="KW-0472">Membrane</keyword>
<gene>
    <name evidence="7" type="ORF">HNQ82_000905</name>
</gene>
<feature type="transmembrane region" description="Helical" evidence="5">
    <location>
        <begin position="70"/>
        <end position="88"/>
    </location>
</feature>
<evidence type="ECO:0000256" key="2">
    <source>
        <dbReference type="ARBA" id="ARBA00022692"/>
    </source>
</evidence>
<evidence type="ECO:0000256" key="4">
    <source>
        <dbReference type="ARBA" id="ARBA00023136"/>
    </source>
</evidence>
<reference evidence="7 8" key="1">
    <citation type="submission" date="2020-08" db="EMBL/GenBank/DDBJ databases">
        <title>Genomic Encyclopedia of Type Strains, Phase IV (KMG-IV): sequencing the most valuable type-strain genomes for metagenomic binning, comparative biology and taxonomic classification.</title>
        <authorList>
            <person name="Goeker M."/>
        </authorList>
    </citation>
    <scope>NUCLEOTIDE SEQUENCE [LARGE SCALE GENOMIC DNA]</scope>
    <source>
        <strain evidence="7 8">DSM 23211</strain>
    </source>
</reference>
<dbReference type="Proteomes" id="UP000523528">
    <property type="component" value="Unassembled WGS sequence"/>
</dbReference>
<dbReference type="Pfam" id="PF04932">
    <property type="entry name" value="Wzy_C"/>
    <property type="match status" value="1"/>
</dbReference>